<sequence>MAAPLTDEELQRYTQLVDAILSTADLLTVTRKKVRKGLERALGGKDLSDQKVAIKALIEARFDAINSQSQSTGAMPTPPLHPNHDSGEGDDDDYTRTPRKRDYTASLGDGDADSYAGTSHRGTVDREIKVSLYDEDEYENNNGIDTPAKKKHKRSSSSVEDADARLAAELQAQENRLARARTTRGGGTAKAAKPRKKAPAKKKSAAKVKDEDGGGDRIGGSDVDSDEVDAPVKRRGGGFQKPFNLSYQLGELVGTTQLSRPQVVKKLWEHIKGNNLQDPTDKRQIRCDDKMQAVFKQQRVDMFQMNKLLGNHLYPVDEE</sequence>
<dbReference type="CDD" id="cd10567">
    <property type="entry name" value="SWIB-MDM2_like"/>
    <property type="match status" value="1"/>
</dbReference>
<gene>
    <name evidence="4" type="ORF">SPI_09124</name>
</gene>
<dbReference type="PROSITE" id="PS51925">
    <property type="entry name" value="SWIB_MDM2"/>
    <property type="match status" value="1"/>
</dbReference>
<feature type="region of interest" description="Disordered" evidence="1">
    <location>
        <begin position="178"/>
        <end position="235"/>
    </location>
</feature>
<dbReference type="EMBL" id="AZHD01000026">
    <property type="protein sequence ID" value="OAA53917.1"/>
    <property type="molecule type" value="Genomic_DNA"/>
</dbReference>
<feature type="compositionally biased region" description="Basic residues" evidence="1">
    <location>
        <begin position="192"/>
        <end position="206"/>
    </location>
</feature>
<feature type="domain" description="DEK-C" evidence="3">
    <location>
        <begin position="7"/>
        <end position="63"/>
    </location>
</feature>
<dbReference type="PANTHER" id="PTHR13844">
    <property type="entry name" value="SWI/SNF-RELATED MATRIX-ASSOCIATED ACTIN-DEPENDENT REGULATOR OF CHROMATIN SUBFAMILY D"/>
    <property type="match status" value="1"/>
</dbReference>
<protein>
    <submittedName>
        <fullName evidence="4">Swib mdm2 domain containing protein</fullName>
    </submittedName>
</protein>
<evidence type="ECO:0000256" key="1">
    <source>
        <dbReference type="SAM" id="MobiDB-lite"/>
    </source>
</evidence>
<evidence type="ECO:0000313" key="5">
    <source>
        <dbReference type="Proteomes" id="UP000076874"/>
    </source>
</evidence>
<evidence type="ECO:0000313" key="4">
    <source>
        <dbReference type="EMBL" id="OAA53917.1"/>
    </source>
</evidence>
<name>A0A167M4K3_9HYPO</name>
<evidence type="ECO:0000259" key="2">
    <source>
        <dbReference type="PROSITE" id="PS51925"/>
    </source>
</evidence>
<keyword evidence="5" id="KW-1185">Reference proteome</keyword>
<dbReference type="Gene3D" id="1.10.10.60">
    <property type="entry name" value="Homeodomain-like"/>
    <property type="match status" value="1"/>
</dbReference>
<dbReference type="Pfam" id="PF08766">
    <property type="entry name" value="DEK_C"/>
    <property type="match status" value="1"/>
</dbReference>
<proteinExistence type="predicted"/>
<accession>A0A167M4K3</accession>
<dbReference type="InterPro" id="IPR019835">
    <property type="entry name" value="SWIB_domain"/>
</dbReference>
<evidence type="ECO:0000259" key="3">
    <source>
        <dbReference type="PROSITE" id="PS51998"/>
    </source>
</evidence>
<dbReference type="AlphaFoldDB" id="A0A167M4K3"/>
<dbReference type="PROSITE" id="PS51998">
    <property type="entry name" value="DEK_C"/>
    <property type="match status" value="1"/>
</dbReference>
<dbReference type="SMART" id="SM00151">
    <property type="entry name" value="SWIB"/>
    <property type="match status" value="1"/>
</dbReference>
<dbReference type="InterPro" id="IPR003121">
    <property type="entry name" value="SWIB_MDM2_domain"/>
</dbReference>
<feature type="domain" description="DM2" evidence="2">
    <location>
        <begin position="238"/>
        <end position="315"/>
    </location>
</feature>
<dbReference type="InterPro" id="IPR014876">
    <property type="entry name" value="DEK_C"/>
</dbReference>
<feature type="region of interest" description="Disordered" evidence="1">
    <location>
        <begin position="138"/>
        <end position="163"/>
    </location>
</feature>
<dbReference type="SUPFAM" id="SSF109715">
    <property type="entry name" value="DEK C-terminal domain"/>
    <property type="match status" value="1"/>
</dbReference>
<dbReference type="Proteomes" id="UP000076874">
    <property type="component" value="Unassembled WGS sequence"/>
</dbReference>
<dbReference type="SUPFAM" id="SSF47592">
    <property type="entry name" value="SWIB/MDM2 domain"/>
    <property type="match status" value="1"/>
</dbReference>
<dbReference type="Gene3D" id="1.10.245.10">
    <property type="entry name" value="SWIB/MDM2 domain"/>
    <property type="match status" value="1"/>
</dbReference>
<dbReference type="OrthoDB" id="10251073at2759"/>
<comment type="caution">
    <text evidence="4">The sequence shown here is derived from an EMBL/GenBank/DDBJ whole genome shotgun (WGS) entry which is preliminary data.</text>
</comment>
<feature type="region of interest" description="Disordered" evidence="1">
    <location>
        <begin position="68"/>
        <end position="122"/>
    </location>
</feature>
<dbReference type="InterPro" id="IPR036885">
    <property type="entry name" value="SWIB_MDM2_dom_sf"/>
</dbReference>
<feature type="compositionally biased region" description="Basic and acidic residues" evidence="1">
    <location>
        <begin position="94"/>
        <end position="103"/>
    </location>
</feature>
<reference evidence="4 5" key="1">
    <citation type="journal article" date="2016" name="Genome Biol. Evol.">
        <title>Divergent and convergent evolution of fungal pathogenicity.</title>
        <authorList>
            <person name="Shang Y."/>
            <person name="Xiao G."/>
            <person name="Zheng P."/>
            <person name="Cen K."/>
            <person name="Zhan S."/>
            <person name="Wang C."/>
        </authorList>
    </citation>
    <scope>NUCLEOTIDE SEQUENCE [LARGE SCALE GENOMIC DNA]</scope>
    <source>
        <strain evidence="4 5">RCEF 264</strain>
    </source>
</reference>
<dbReference type="STRING" id="1081102.A0A167M4K3"/>
<organism evidence="4 5">
    <name type="scientific">Niveomyces insectorum RCEF 264</name>
    <dbReference type="NCBI Taxonomy" id="1081102"/>
    <lineage>
        <taxon>Eukaryota</taxon>
        <taxon>Fungi</taxon>
        <taxon>Dikarya</taxon>
        <taxon>Ascomycota</taxon>
        <taxon>Pezizomycotina</taxon>
        <taxon>Sordariomycetes</taxon>
        <taxon>Hypocreomycetidae</taxon>
        <taxon>Hypocreales</taxon>
        <taxon>Cordycipitaceae</taxon>
        <taxon>Niveomyces</taxon>
    </lineage>
</organism>
<dbReference type="Pfam" id="PF02201">
    <property type="entry name" value="SWIB"/>
    <property type="match status" value="1"/>
</dbReference>